<feature type="domain" description="Transcription regulator TrmB N-terminal" evidence="2">
    <location>
        <begin position="10"/>
        <end position="77"/>
    </location>
</feature>
<proteinExistence type="inferred from homology"/>
<dbReference type="PANTHER" id="PTHR34293">
    <property type="entry name" value="HTH-TYPE TRANSCRIPTIONAL REGULATOR TRMBL2"/>
    <property type="match status" value="1"/>
</dbReference>
<evidence type="ECO:0000259" key="2">
    <source>
        <dbReference type="Pfam" id="PF01978"/>
    </source>
</evidence>
<dbReference type="CDD" id="cd09124">
    <property type="entry name" value="PLDc_like_TrmB_middle"/>
    <property type="match status" value="1"/>
</dbReference>
<reference evidence="4" key="2">
    <citation type="submission" date="2017-05" db="EMBL/GenBank/DDBJ databases">
        <authorList>
            <person name="Song R."/>
            <person name="Chenine A.L."/>
            <person name="Ruprecht R.M."/>
        </authorList>
    </citation>
    <scope>NUCLEOTIDE SEQUENCE</scope>
    <source>
        <strain evidence="5">Ec15</strain>
        <strain evidence="4">Ga2p</strain>
    </source>
</reference>
<gene>
    <name evidence="5" type="ORF">DJ76_15515</name>
    <name evidence="4" type="ORF">DJ79_10685</name>
</gene>
<sequence>MDDTKLSERLKKLGLSEKEINTYLTILEKGEATASEVSDATEVSKRYVYSISEALEDRGFVHVDDHVVPTEIRARDPSEVIDILTGNLTEIEPALSERHTQTEHEVEQFDVMKSRMTMLKHMGSFISEAENELTLSIAYDLLHEVIDELRGAVDRGVLVMLLVNDVPADEVDDGEFEGVATTARVWDQATPLTLTVDQKYGVVAPSEMVARPNTNRRAISFAEREMVPVITGSFFGNYWPMATQAHVADPRPLPAEFGCFRHAVLDATLHLRNDQPVTAEATVTPCRDSDDRGSVEGTIMGTRQCLVEPATNDFPIENSLIVKSGSRRFSVGGPGALIEDYEAKDTVTLTKA</sequence>
<reference evidence="6 7" key="1">
    <citation type="journal article" date="2014" name="Front. Microbiol.">
        <title>Population and genomic analysis of the genus Halorubrum.</title>
        <authorList>
            <person name="Fullmer M.S."/>
            <person name="Soucy S.M."/>
            <person name="Swithers K.S."/>
            <person name="Makkay A.M."/>
            <person name="Wheeler R."/>
            <person name="Ventosa A."/>
            <person name="Gogarten J.P."/>
            <person name="Papke R.T."/>
        </authorList>
    </citation>
    <scope>NUCLEOTIDE SEQUENCE [LARGE SCALE GENOMIC DNA]</scope>
    <source>
        <strain evidence="5 7">Ec15</strain>
        <strain evidence="4 6">Ga2p</strain>
    </source>
</reference>
<dbReference type="Proteomes" id="UP000216925">
    <property type="component" value="Unassembled WGS sequence"/>
</dbReference>
<dbReference type="InterPro" id="IPR036390">
    <property type="entry name" value="WH_DNA-bd_sf"/>
</dbReference>
<dbReference type="InterPro" id="IPR002831">
    <property type="entry name" value="Tscrpt_reg_TrmB_N"/>
</dbReference>
<name>A0A256JE88_HALEZ</name>
<dbReference type="Pfam" id="PF01978">
    <property type="entry name" value="TrmB"/>
    <property type="match status" value="1"/>
</dbReference>
<dbReference type="AlphaFoldDB" id="A0A256JE88"/>
<evidence type="ECO:0000256" key="1">
    <source>
        <dbReference type="ARBA" id="ARBA00007287"/>
    </source>
</evidence>
<dbReference type="RefSeq" id="WP_094495674.1">
    <property type="nucleotide sequence ID" value="NZ_NHPA01000048.1"/>
</dbReference>
<dbReference type="PANTHER" id="PTHR34293:SF1">
    <property type="entry name" value="HTH-TYPE TRANSCRIPTIONAL REGULATOR TRMBL2"/>
    <property type="match status" value="1"/>
</dbReference>
<evidence type="ECO:0000313" key="6">
    <source>
        <dbReference type="Proteomes" id="UP000215607"/>
    </source>
</evidence>
<comment type="similarity">
    <text evidence="1">Belongs to the transcriptional regulator TrmB family.</text>
</comment>
<evidence type="ECO:0000313" key="5">
    <source>
        <dbReference type="EMBL" id="OYR71029.1"/>
    </source>
</evidence>
<feature type="domain" description="Transcription regulator TrmB C-terminal" evidence="3">
    <location>
        <begin position="109"/>
        <end position="345"/>
    </location>
</feature>
<dbReference type="Gene3D" id="1.10.10.10">
    <property type="entry name" value="Winged helix-like DNA-binding domain superfamily/Winged helix DNA-binding domain"/>
    <property type="match status" value="1"/>
</dbReference>
<organism evidence="4 6">
    <name type="scientific">Halorubrum ezzemoulense</name>
    <name type="common">Halorubrum chaoviator</name>
    <dbReference type="NCBI Taxonomy" id="337243"/>
    <lineage>
        <taxon>Archaea</taxon>
        <taxon>Methanobacteriati</taxon>
        <taxon>Methanobacteriota</taxon>
        <taxon>Stenosarchaea group</taxon>
        <taxon>Halobacteria</taxon>
        <taxon>Halobacteriales</taxon>
        <taxon>Haloferacaceae</taxon>
        <taxon>Halorubrum</taxon>
    </lineage>
</organism>
<evidence type="ECO:0000313" key="4">
    <source>
        <dbReference type="EMBL" id="OYR66933.1"/>
    </source>
</evidence>
<accession>A0A256JE88</accession>
<evidence type="ECO:0000313" key="7">
    <source>
        <dbReference type="Proteomes" id="UP000216925"/>
    </source>
</evidence>
<comment type="caution">
    <text evidence="4">The sequence shown here is derived from an EMBL/GenBank/DDBJ whole genome shotgun (WGS) entry which is preliminary data.</text>
</comment>
<dbReference type="EMBL" id="NHPD01000071">
    <property type="protein sequence ID" value="OYR71029.1"/>
    <property type="molecule type" value="Genomic_DNA"/>
</dbReference>
<dbReference type="EMBL" id="NHPA01000048">
    <property type="protein sequence ID" value="OYR66933.1"/>
    <property type="molecule type" value="Genomic_DNA"/>
</dbReference>
<evidence type="ECO:0000259" key="3">
    <source>
        <dbReference type="Pfam" id="PF11495"/>
    </source>
</evidence>
<protein>
    <submittedName>
        <fullName evidence="4">Transcriptional regulator</fullName>
    </submittedName>
</protein>
<dbReference type="SUPFAM" id="SSF46785">
    <property type="entry name" value="Winged helix' DNA-binding domain"/>
    <property type="match status" value="1"/>
</dbReference>
<dbReference type="Proteomes" id="UP000215607">
    <property type="component" value="Unassembled WGS sequence"/>
</dbReference>
<dbReference type="InterPro" id="IPR036388">
    <property type="entry name" value="WH-like_DNA-bd_sf"/>
</dbReference>
<dbReference type="Pfam" id="PF11495">
    <property type="entry name" value="Regulator_TrmB"/>
    <property type="match status" value="1"/>
</dbReference>
<dbReference type="SUPFAM" id="SSF159071">
    <property type="entry name" value="TrmB C-terminal domain-like"/>
    <property type="match status" value="1"/>
</dbReference>
<dbReference type="InterPro" id="IPR021586">
    <property type="entry name" value="Tscrpt_reg_TrmB_C"/>
</dbReference>
<dbReference type="InterPro" id="IPR051797">
    <property type="entry name" value="TrmB-like"/>
</dbReference>